<evidence type="ECO:0000256" key="1">
    <source>
        <dbReference type="SAM" id="MobiDB-lite"/>
    </source>
</evidence>
<dbReference type="SUPFAM" id="SSF51695">
    <property type="entry name" value="PLC-like phosphodiesterases"/>
    <property type="match status" value="1"/>
</dbReference>
<comment type="caution">
    <text evidence="2">The sequence shown here is derived from an EMBL/GenBank/DDBJ whole genome shotgun (WGS) entry which is preliminary data.</text>
</comment>
<feature type="compositionally biased region" description="Basic residues" evidence="1">
    <location>
        <begin position="547"/>
        <end position="565"/>
    </location>
</feature>
<dbReference type="GO" id="GO:0008081">
    <property type="term" value="F:phosphoric diester hydrolase activity"/>
    <property type="evidence" value="ECO:0007669"/>
    <property type="project" value="InterPro"/>
</dbReference>
<dbReference type="InterPro" id="IPR017946">
    <property type="entry name" value="PLC-like_Pdiesterase_TIM-brl"/>
</dbReference>
<dbReference type="Proteomes" id="UP000281406">
    <property type="component" value="Unassembled WGS sequence"/>
</dbReference>
<name>A0A3N0YIL1_ANAGA</name>
<gene>
    <name evidence="2" type="ORF">DPX16_4778</name>
</gene>
<dbReference type="GO" id="GO:0006629">
    <property type="term" value="P:lipid metabolic process"/>
    <property type="evidence" value="ECO:0007669"/>
    <property type="project" value="InterPro"/>
</dbReference>
<evidence type="ECO:0000313" key="2">
    <source>
        <dbReference type="EMBL" id="ROL45964.1"/>
    </source>
</evidence>
<accession>A0A3N0YIL1</accession>
<organism evidence="2 3">
    <name type="scientific">Anabarilius grahami</name>
    <name type="common">Kanglang fish</name>
    <name type="synonym">Barilius grahami</name>
    <dbReference type="NCBI Taxonomy" id="495550"/>
    <lineage>
        <taxon>Eukaryota</taxon>
        <taxon>Metazoa</taxon>
        <taxon>Chordata</taxon>
        <taxon>Craniata</taxon>
        <taxon>Vertebrata</taxon>
        <taxon>Euteleostomi</taxon>
        <taxon>Actinopterygii</taxon>
        <taxon>Neopterygii</taxon>
        <taxon>Teleostei</taxon>
        <taxon>Ostariophysi</taxon>
        <taxon>Cypriniformes</taxon>
        <taxon>Xenocyprididae</taxon>
        <taxon>Xenocypridinae</taxon>
        <taxon>Xenocypridinae incertae sedis</taxon>
        <taxon>Anabarilius</taxon>
    </lineage>
</organism>
<protein>
    <submittedName>
        <fullName evidence="2">Uncharacterized protein</fullName>
    </submittedName>
</protein>
<dbReference type="EMBL" id="RJVU01042532">
    <property type="protein sequence ID" value="ROL45964.1"/>
    <property type="molecule type" value="Genomic_DNA"/>
</dbReference>
<dbReference type="AlphaFoldDB" id="A0A3N0YIL1"/>
<keyword evidence="3" id="KW-1185">Reference proteome</keyword>
<dbReference type="OrthoDB" id="1046782at2759"/>
<dbReference type="Gene3D" id="3.20.20.190">
    <property type="entry name" value="Phosphatidylinositol (PI) phosphodiesterase"/>
    <property type="match status" value="1"/>
</dbReference>
<reference evidence="2 3" key="1">
    <citation type="submission" date="2018-10" db="EMBL/GenBank/DDBJ databases">
        <title>Genome assembly for a Yunnan-Guizhou Plateau 3E fish, Anabarilius grahami (Regan), and its evolutionary and genetic applications.</title>
        <authorList>
            <person name="Jiang W."/>
        </authorList>
    </citation>
    <scope>NUCLEOTIDE SEQUENCE [LARGE SCALE GENOMIC DNA]</scope>
    <source>
        <strain evidence="2">AG-KIZ</strain>
        <tissue evidence="2">Muscle</tissue>
    </source>
</reference>
<proteinExistence type="predicted"/>
<feature type="region of interest" description="Disordered" evidence="1">
    <location>
        <begin position="273"/>
        <end position="572"/>
    </location>
</feature>
<sequence>MAIFKCEGKKHFSHSETLSYKYVKHDWMEKIEDNKLLSAISIPGTHQSNKYLKTSTPMFQAWGLHNQLDAGIRFFEMHVSSDSIKYIKTGSVQETETLIYVLKTLLTFLVKQKKEMVLLRVTPDEGAVAQVTNELSRPKWPLWRDKEIPTIGQVRGKIVLIQSSTLQLGLPVHIKELDANMDTKETQMRQNIKSASEECDHELRLTYTGAKGESEEPLEIAKTLNKQVDDYLLDLKGGANRPHCVGIIAMDFPGPKVIQTIIDFNGKLGEGSQIVGDMGSNEDVALPDSSSSGEQQDKSHSTGGEHQSESGEHHASQEESAKHQSESGEHHASQEESAKHQSESGEHHASRDESAKHQSESGEHHASGHESAKHLSESGEHHVSGHESAKHDSESGEHHASQEESAKHHSESGEHHASGHESAKHHSESGEHHASQEESAKHQSESGEHHASQEESAKHQSESGEHHASQEESAKHHSESGEHHASQEESAKHHSESGEHHASGNESAKHQSESGEHHASRDESQSSDDKHHTQDDQHDKDATSTISRKKFIIKKVHCHKVHARPRPSPLLY</sequence>
<evidence type="ECO:0000313" key="3">
    <source>
        <dbReference type="Proteomes" id="UP000281406"/>
    </source>
</evidence>
<feature type="compositionally biased region" description="Basic and acidic residues" evidence="1">
    <location>
        <begin position="306"/>
        <end position="542"/>
    </location>
</feature>